<gene>
    <name evidence="5" type="ORF">SAMN02745941_01693</name>
</gene>
<dbReference type="SUPFAM" id="SSF56322">
    <property type="entry name" value="ADC synthase"/>
    <property type="match status" value="1"/>
</dbReference>
<feature type="domain" description="Chorismate-utilising enzyme C-terminal" evidence="3">
    <location>
        <begin position="235"/>
        <end position="487"/>
    </location>
</feature>
<dbReference type="InterPro" id="IPR015890">
    <property type="entry name" value="Chorismate_C"/>
</dbReference>
<dbReference type="PROSITE" id="PS51273">
    <property type="entry name" value="GATASE_TYPE_1"/>
    <property type="match status" value="1"/>
</dbReference>
<evidence type="ECO:0000313" key="6">
    <source>
        <dbReference type="Proteomes" id="UP000184241"/>
    </source>
</evidence>
<evidence type="ECO:0000259" key="3">
    <source>
        <dbReference type="Pfam" id="PF00425"/>
    </source>
</evidence>
<dbReference type="GO" id="GO:0000162">
    <property type="term" value="P:L-tryptophan biosynthetic process"/>
    <property type="evidence" value="ECO:0007669"/>
    <property type="project" value="InterPro"/>
</dbReference>
<dbReference type="SUPFAM" id="SSF52317">
    <property type="entry name" value="Class I glutamine amidotransferase-like"/>
    <property type="match status" value="1"/>
</dbReference>
<evidence type="ECO:0000259" key="2">
    <source>
        <dbReference type="Pfam" id="PF00117"/>
    </source>
</evidence>
<feature type="domain" description="Anthranilate synthase component I N-terminal" evidence="4">
    <location>
        <begin position="39"/>
        <end position="196"/>
    </location>
</feature>
<dbReference type="PANTHER" id="PTHR11236">
    <property type="entry name" value="AMINOBENZOATE/ANTHRANILATE SYNTHASE"/>
    <property type="match status" value="1"/>
</dbReference>
<dbReference type="InterPro" id="IPR017926">
    <property type="entry name" value="GATASE"/>
</dbReference>
<dbReference type="NCBIfam" id="TIGR01815">
    <property type="entry name" value="TrpE-clade3"/>
    <property type="match status" value="1"/>
</dbReference>
<dbReference type="PRINTS" id="PR00097">
    <property type="entry name" value="ANTSNTHASEII"/>
</dbReference>
<evidence type="ECO:0000259" key="4">
    <source>
        <dbReference type="Pfam" id="PF04715"/>
    </source>
</evidence>
<name>A0A1M5XXF9_9CLOT</name>
<dbReference type="GO" id="GO:0004049">
    <property type="term" value="F:anthranilate synthase activity"/>
    <property type="evidence" value="ECO:0007669"/>
    <property type="project" value="InterPro"/>
</dbReference>
<evidence type="ECO:0000313" key="5">
    <source>
        <dbReference type="EMBL" id="SHI04264.1"/>
    </source>
</evidence>
<dbReference type="EMBL" id="FQXU01000005">
    <property type="protein sequence ID" value="SHI04264.1"/>
    <property type="molecule type" value="Genomic_DNA"/>
</dbReference>
<dbReference type="Gene3D" id="3.40.50.880">
    <property type="match status" value="1"/>
</dbReference>
<dbReference type="PANTHER" id="PTHR11236:SF9">
    <property type="entry name" value="ANTHRANILATE SYNTHASE COMPONENT 1"/>
    <property type="match status" value="1"/>
</dbReference>
<reference evidence="5 6" key="1">
    <citation type="submission" date="2016-11" db="EMBL/GenBank/DDBJ databases">
        <authorList>
            <person name="Jaros S."/>
            <person name="Januszkiewicz K."/>
            <person name="Wedrychowicz H."/>
        </authorList>
    </citation>
    <scope>NUCLEOTIDE SEQUENCE [LARGE SCALE GENOMIC DNA]</scope>
    <source>
        <strain evidence="5 6">DSM 6191</strain>
    </source>
</reference>
<dbReference type="NCBIfam" id="NF010081">
    <property type="entry name" value="PRK13566.1"/>
    <property type="match status" value="1"/>
</dbReference>
<dbReference type="InterPro" id="IPR006805">
    <property type="entry name" value="Anth_synth_I_N"/>
</dbReference>
<dbReference type="Proteomes" id="UP000184241">
    <property type="component" value="Unassembled WGS sequence"/>
</dbReference>
<dbReference type="Gene3D" id="3.60.120.10">
    <property type="entry name" value="Anthranilate synthase"/>
    <property type="match status" value="1"/>
</dbReference>
<evidence type="ECO:0000256" key="1">
    <source>
        <dbReference type="ARBA" id="ARBA00022962"/>
    </source>
</evidence>
<feature type="domain" description="Glutamine amidotransferase" evidence="2">
    <location>
        <begin position="520"/>
        <end position="691"/>
    </location>
</feature>
<dbReference type="Pfam" id="PF00117">
    <property type="entry name" value="GATase"/>
    <property type="match status" value="1"/>
</dbReference>
<dbReference type="InterPro" id="IPR005801">
    <property type="entry name" value="ADC_synthase"/>
</dbReference>
<sequence length="708" mass="81291">MIMDKNYITPMNIEITAYKEELNFKDLSFLEEEINNNKGALFSSNYEFPNRYSRWELGVVNPYLEIRTSGLQGQLRALSGSGKELLKIVKVILQKIDGVNLDVREEVIEFTLEKDNKVYREEERSKKRSIFTIIRALMNGFKSEDDWLGLYGAFGYDLVFQFEDDIKLYKSRDGSEDVVLYFPEKIYLRDNKLSKTFCVKYDFSYEGITTVSENNESINQKDIQKTLNEEYIKKGDYSKIVTLAKESFRKGDLFEVVPSYSIVRETELHPKEIYHNLKNINPSPYNFFINLGKEYLIGSSPEMFVRVEDKKVETCPISGTIKRGANAIEDSEQIKKLINSKKDEEELTMCTDVDRNDKSRVCKEGTVKVINRRTIEMYSHLIHTVDHVEGILKENYDALDAFLTHMWAVTLTGAPKKRAIEWIEKVEKDKRNWYGGAVGFIKFNGDMNTGITLRTLRYIDKKVEIRVGATLLMNSIEEDEEEETKVKSLAMLKSLEKFGGQLSINYTKKIVNCPQKKRALIIDHEDSFVHTLANYIKTLGFDVETYRGDEGRRKLKEEKFDVLILSPGPGIPSEFNLNESIDIAIEKGVPIFGVCLGLQGIVEYFGGKLDYIENPRHGKKLKVKKSKEAPWASVNEEFTVGLYHSLYGKEIGEDLINICEDEEGILMGVMHKKLKILGVQFHPESILTLDNDSGMSLLGDSLQFLTKI</sequence>
<dbReference type="InterPro" id="IPR010112">
    <property type="entry name" value="TrpE-G_bact"/>
</dbReference>
<proteinExistence type="predicted"/>
<dbReference type="InterPro" id="IPR006221">
    <property type="entry name" value="TrpG/PapA_dom"/>
</dbReference>
<dbReference type="InterPro" id="IPR019999">
    <property type="entry name" value="Anth_synth_I-like"/>
</dbReference>
<dbReference type="Pfam" id="PF04715">
    <property type="entry name" value="Anth_synt_I_N"/>
    <property type="match status" value="1"/>
</dbReference>
<keyword evidence="1" id="KW-0315">Glutamine amidotransferase</keyword>
<organism evidence="5 6">
    <name type="scientific">Clostridium intestinale DSM 6191</name>
    <dbReference type="NCBI Taxonomy" id="1121320"/>
    <lineage>
        <taxon>Bacteria</taxon>
        <taxon>Bacillati</taxon>
        <taxon>Bacillota</taxon>
        <taxon>Clostridia</taxon>
        <taxon>Eubacteriales</taxon>
        <taxon>Clostridiaceae</taxon>
        <taxon>Clostridium</taxon>
    </lineage>
</organism>
<dbReference type="CDD" id="cd01743">
    <property type="entry name" value="GATase1_Anthranilate_Synthase"/>
    <property type="match status" value="1"/>
</dbReference>
<dbReference type="AlphaFoldDB" id="A0A1M5XXF9"/>
<dbReference type="InterPro" id="IPR029062">
    <property type="entry name" value="Class_I_gatase-like"/>
</dbReference>
<protein>
    <submittedName>
        <fullName evidence="5">Anthranilate synthase, component I</fullName>
    </submittedName>
</protein>
<dbReference type="PRINTS" id="PR00096">
    <property type="entry name" value="GATASE"/>
</dbReference>
<accession>A0A1M5XXF9</accession>
<dbReference type="Pfam" id="PF00425">
    <property type="entry name" value="Chorismate_bind"/>
    <property type="match status" value="1"/>
</dbReference>